<sequence>MASSSVLLSLLVFAIACGQIRLVNGRAKFRQLHYYQPPYDSQGGGASYAPPDSGSSPTGSSPCPPPPYGSPSGSSPSPVHHQGSSGSGGYGKGKHRHSKYHHSSHHAKRSTGYSKPPSSGSSPVQMPPSPSYSTPPSSGSSPISEPPPSYGGTPPSSGGSPVQVPPTPIVDTPPSPLVDTPPSYSSPPYDSGNTPSGSSPIDQPPSSLSPPDVGSPLSSPLVGSPLTPVTGTPPSYGGGSCDFWKKHITRLRGILSGIGTLLQLFGGRAGSIFGSGMTVEDALNNSNTDGYSQLAKHGIAAFLNSLTIAGFEYTPFEVRQRFTNALDTPESAMQQAYVFEQANLRV</sequence>
<dbReference type="PANTHER" id="PTHR33210">
    <property type="entry name" value="PROTODERMAL FACTOR 1"/>
    <property type="match status" value="1"/>
</dbReference>
<feature type="compositionally biased region" description="Pro residues" evidence="1">
    <location>
        <begin position="163"/>
        <end position="176"/>
    </location>
</feature>
<feature type="compositionally biased region" description="Low complexity" evidence="1">
    <location>
        <begin position="131"/>
        <end position="143"/>
    </location>
</feature>
<keyword evidence="2" id="KW-0732">Signal</keyword>
<dbReference type="EMBL" id="CM035418">
    <property type="protein sequence ID" value="KAH7420783.1"/>
    <property type="molecule type" value="Genomic_DNA"/>
</dbReference>
<dbReference type="OrthoDB" id="1939167at2759"/>
<dbReference type="Proteomes" id="UP000825935">
    <property type="component" value="Chromosome 13"/>
</dbReference>
<gene>
    <name evidence="3" type="ORF">KP509_13G022300</name>
</gene>
<reference evidence="3" key="1">
    <citation type="submission" date="2021-08" db="EMBL/GenBank/DDBJ databases">
        <title>WGS assembly of Ceratopteris richardii.</title>
        <authorList>
            <person name="Marchant D.B."/>
            <person name="Chen G."/>
            <person name="Jenkins J."/>
            <person name="Shu S."/>
            <person name="Leebens-Mack J."/>
            <person name="Grimwood J."/>
            <person name="Schmutz J."/>
            <person name="Soltis P."/>
            <person name="Soltis D."/>
            <person name="Chen Z.-H."/>
        </authorList>
    </citation>
    <scope>NUCLEOTIDE SEQUENCE</scope>
    <source>
        <strain evidence="3">Whitten #5841</strain>
        <tissue evidence="3">Leaf</tissue>
    </source>
</reference>
<protein>
    <recommendedName>
        <fullName evidence="5">Protodermal factor 1</fullName>
    </recommendedName>
</protein>
<feature type="compositionally biased region" description="Low complexity" evidence="1">
    <location>
        <begin position="150"/>
        <end position="162"/>
    </location>
</feature>
<accession>A0A8T2TG32</accession>
<feature type="compositionally biased region" description="Low complexity" evidence="1">
    <location>
        <begin position="214"/>
        <end position="229"/>
    </location>
</feature>
<organism evidence="3 4">
    <name type="scientific">Ceratopteris richardii</name>
    <name type="common">Triangle waterfern</name>
    <dbReference type="NCBI Taxonomy" id="49495"/>
    <lineage>
        <taxon>Eukaryota</taxon>
        <taxon>Viridiplantae</taxon>
        <taxon>Streptophyta</taxon>
        <taxon>Embryophyta</taxon>
        <taxon>Tracheophyta</taxon>
        <taxon>Polypodiopsida</taxon>
        <taxon>Polypodiidae</taxon>
        <taxon>Polypodiales</taxon>
        <taxon>Pteridineae</taxon>
        <taxon>Pteridaceae</taxon>
        <taxon>Parkerioideae</taxon>
        <taxon>Ceratopteris</taxon>
    </lineage>
</organism>
<evidence type="ECO:0000313" key="3">
    <source>
        <dbReference type="EMBL" id="KAH7420783.1"/>
    </source>
</evidence>
<dbReference type="InterPro" id="IPR039923">
    <property type="entry name" value="Protodermal_1"/>
</dbReference>
<feature type="chain" id="PRO_5035886559" description="Protodermal factor 1" evidence="2">
    <location>
        <begin position="26"/>
        <end position="346"/>
    </location>
</feature>
<feature type="compositionally biased region" description="Polar residues" evidence="1">
    <location>
        <begin position="192"/>
        <end position="206"/>
    </location>
</feature>
<feature type="region of interest" description="Disordered" evidence="1">
    <location>
        <begin position="38"/>
        <end position="233"/>
    </location>
</feature>
<feature type="compositionally biased region" description="Low complexity" evidence="1">
    <location>
        <begin position="70"/>
        <end position="84"/>
    </location>
</feature>
<keyword evidence="4" id="KW-1185">Reference proteome</keyword>
<proteinExistence type="predicted"/>
<feature type="compositionally biased region" description="Low complexity" evidence="1">
    <location>
        <begin position="50"/>
        <end position="61"/>
    </location>
</feature>
<evidence type="ECO:0000256" key="1">
    <source>
        <dbReference type="SAM" id="MobiDB-lite"/>
    </source>
</evidence>
<comment type="caution">
    <text evidence="3">The sequence shown here is derived from an EMBL/GenBank/DDBJ whole genome shotgun (WGS) entry which is preliminary data.</text>
</comment>
<feature type="compositionally biased region" description="Low complexity" evidence="1">
    <location>
        <begin position="181"/>
        <end position="191"/>
    </location>
</feature>
<name>A0A8T2TG32_CERRI</name>
<evidence type="ECO:0000256" key="2">
    <source>
        <dbReference type="SAM" id="SignalP"/>
    </source>
</evidence>
<dbReference type="OMA" id="TPESAMQ"/>
<dbReference type="AlphaFoldDB" id="A0A8T2TG32"/>
<evidence type="ECO:0008006" key="5">
    <source>
        <dbReference type="Google" id="ProtNLM"/>
    </source>
</evidence>
<feature type="compositionally biased region" description="Low complexity" evidence="1">
    <location>
        <begin position="114"/>
        <end position="123"/>
    </location>
</feature>
<feature type="signal peptide" evidence="2">
    <location>
        <begin position="1"/>
        <end position="25"/>
    </location>
</feature>
<dbReference type="PANTHER" id="PTHR33210:SF18">
    <property type="entry name" value="PROTODERMAL FACTOR 1"/>
    <property type="match status" value="1"/>
</dbReference>
<evidence type="ECO:0000313" key="4">
    <source>
        <dbReference type="Proteomes" id="UP000825935"/>
    </source>
</evidence>
<feature type="compositionally biased region" description="Basic residues" evidence="1">
    <location>
        <begin position="92"/>
        <end position="109"/>
    </location>
</feature>